<sequence length="64" mass="6869">MEGNEEGEVEDSSIDDLLYYEVEKAVAGHSSALLSLIVDCFSRCGANFTFQLCACGDRISGSSQ</sequence>
<organism evidence="1 2">
    <name type="scientific">Pristionchus mayeri</name>
    <dbReference type="NCBI Taxonomy" id="1317129"/>
    <lineage>
        <taxon>Eukaryota</taxon>
        <taxon>Metazoa</taxon>
        <taxon>Ecdysozoa</taxon>
        <taxon>Nematoda</taxon>
        <taxon>Chromadorea</taxon>
        <taxon>Rhabditida</taxon>
        <taxon>Rhabditina</taxon>
        <taxon>Diplogasteromorpha</taxon>
        <taxon>Diplogasteroidea</taxon>
        <taxon>Neodiplogasteridae</taxon>
        <taxon>Pristionchus</taxon>
    </lineage>
</organism>
<reference evidence="2" key="1">
    <citation type="submission" date="2022-10" db="EMBL/GenBank/DDBJ databases">
        <title>Genome assembly of Pristionchus species.</title>
        <authorList>
            <person name="Yoshida K."/>
            <person name="Sommer R.J."/>
        </authorList>
    </citation>
    <scope>NUCLEOTIDE SEQUENCE [LARGE SCALE GENOMIC DNA]</scope>
    <source>
        <strain evidence="2">RS5460</strain>
    </source>
</reference>
<dbReference type="EMBL" id="BTRK01000006">
    <property type="protein sequence ID" value="GMR61566.1"/>
    <property type="molecule type" value="Genomic_DNA"/>
</dbReference>
<proteinExistence type="predicted"/>
<evidence type="ECO:0000313" key="1">
    <source>
        <dbReference type="EMBL" id="GMR61566.1"/>
    </source>
</evidence>
<accession>A0AAN5DDN2</accession>
<evidence type="ECO:0000313" key="2">
    <source>
        <dbReference type="Proteomes" id="UP001328107"/>
    </source>
</evidence>
<comment type="caution">
    <text evidence="1">The sequence shown here is derived from an EMBL/GenBank/DDBJ whole genome shotgun (WGS) entry which is preliminary data.</text>
</comment>
<gene>
    <name evidence="1" type="ORF">PMAYCL1PPCAC_31761</name>
</gene>
<keyword evidence="2" id="KW-1185">Reference proteome</keyword>
<dbReference type="AlphaFoldDB" id="A0AAN5DDN2"/>
<name>A0AAN5DDN2_9BILA</name>
<protein>
    <submittedName>
        <fullName evidence="1">Uncharacterized protein</fullName>
    </submittedName>
</protein>
<feature type="non-terminal residue" evidence="1">
    <location>
        <position position="64"/>
    </location>
</feature>
<dbReference type="Proteomes" id="UP001328107">
    <property type="component" value="Unassembled WGS sequence"/>
</dbReference>